<accession>A0A4U0XVW2</accession>
<dbReference type="EMBL" id="NAJN01000075">
    <property type="protein sequence ID" value="TKA79968.1"/>
    <property type="molecule type" value="Genomic_DNA"/>
</dbReference>
<proteinExistence type="predicted"/>
<dbReference type="Proteomes" id="UP000308768">
    <property type="component" value="Unassembled WGS sequence"/>
</dbReference>
<protein>
    <recommendedName>
        <fullName evidence="2">FAD dependent oxidoreductase domain-containing protein</fullName>
    </recommendedName>
</protein>
<dbReference type="AlphaFoldDB" id="A0A4U0XVW2"/>
<sequence>MANRLDTYTDKFKCQGDIVDSHQKTAKCSLCNEKNTVILKECRRCWYKGCAKCIAKNGGSYDSLGARFAKEAFVAPRRTLREPTKRILAKLDPVPAHLEGKTTVIVGGGVMGLCIAYHLAALSQSEVKRPGHNTGIKHTIIVIDELDQPFYAGSGTNSGRLSMAQLSEDLKQLGQVSYEQWEELGSKREFREQTAYCGGTPEWLKLYKEDLVSYDPPNRRGASVDPVQLGKWLVGQCSNRGVTFRIGTRIITANHSADCNLESVTLETIKAQREYAIPCDNLVIAAGTWSELLFNRLFPDSSIALPSSKIRAADWMLVASPEPTSQGNLSVGGVKSVGLEFASRTDGKIWVAAVAEGAIRQPQPRQLYSLYPQTFGRLKRHAADLIVPLRGTAAKAGPLAKDTVLTSTKPEQLAKGTAFTATMTGGNPVMAKIGFDQLWALPQSKNTKQNALGVFLCYGHGVNGLTLGMGCGKIMADMIRDVQPAIDVSKFDVNNYRPDLEQAKLLIHKANQLPRSNAQLLGHPSHPFPRTPHLAGPCLNPPSPAPRHPLDAHYTAPYVGQTPHGEIGRAEAPESAVRSTVNPERQVWVELTVAVDTFRRGNTEEDEVYADEVGVADAEALRAEV</sequence>
<dbReference type="PANTHER" id="PTHR13847">
    <property type="entry name" value="SARCOSINE DEHYDROGENASE-RELATED"/>
    <property type="match status" value="1"/>
</dbReference>
<evidence type="ECO:0000259" key="2">
    <source>
        <dbReference type="Pfam" id="PF01266"/>
    </source>
</evidence>
<dbReference type="Pfam" id="PF01266">
    <property type="entry name" value="DAO"/>
    <property type="match status" value="2"/>
</dbReference>
<dbReference type="Gene3D" id="3.30.9.10">
    <property type="entry name" value="D-Amino Acid Oxidase, subunit A, domain 2"/>
    <property type="match status" value="2"/>
</dbReference>
<feature type="domain" description="FAD dependent oxidoreductase" evidence="2">
    <location>
        <begin position="104"/>
        <end position="187"/>
    </location>
</feature>
<dbReference type="Gene3D" id="3.50.50.60">
    <property type="entry name" value="FAD/NAD(P)-binding domain"/>
    <property type="match status" value="3"/>
</dbReference>
<dbReference type="STRING" id="331657.A0A4U0XVW2"/>
<feature type="domain" description="FAD dependent oxidoreductase" evidence="2">
    <location>
        <begin position="220"/>
        <end position="478"/>
    </location>
</feature>
<gene>
    <name evidence="3" type="ORF">B0A49_01387</name>
</gene>
<dbReference type="GO" id="GO:0005737">
    <property type="term" value="C:cytoplasm"/>
    <property type="evidence" value="ECO:0007669"/>
    <property type="project" value="TreeGrafter"/>
</dbReference>
<dbReference type="InterPro" id="IPR006076">
    <property type="entry name" value="FAD-dep_OxRdtase"/>
</dbReference>
<evidence type="ECO:0000313" key="3">
    <source>
        <dbReference type="EMBL" id="TKA79968.1"/>
    </source>
</evidence>
<dbReference type="GO" id="GO:0016491">
    <property type="term" value="F:oxidoreductase activity"/>
    <property type="evidence" value="ECO:0007669"/>
    <property type="project" value="UniProtKB-KW"/>
</dbReference>
<keyword evidence="4" id="KW-1185">Reference proteome</keyword>
<evidence type="ECO:0000313" key="4">
    <source>
        <dbReference type="Proteomes" id="UP000308768"/>
    </source>
</evidence>
<comment type="caution">
    <text evidence="3">The sequence shown here is derived from an EMBL/GenBank/DDBJ whole genome shotgun (WGS) entry which is preliminary data.</text>
</comment>
<keyword evidence="1" id="KW-0560">Oxidoreductase</keyword>
<dbReference type="PANTHER" id="PTHR13847:SF289">
    <property type="entry name" value="GLYCINE OXIDASE"/>
    <property type="match status" value="1"/>
</dbReference>
<dbReference type="InterPro" id="IPR036188">
    <property type="entry name" value="FAD/NAD-bd_sf"/>
</dbReference>
<name>A0A4U0XVW2_9PEZI</name>
<dbReference type="OrthoDB" id="3783968at2759"/>
<reference evidence="3 4" key="1">
    <citation type="submission" date="2017-03" db="EMBL/GenBank/DDBJ databases">
        <title>Genomes of endolithic fungi from Antarctica.</title>
        <authorList>
            <person name="Coleine C."/>
            <person name="Masonjones S."/>
            <person name="Stajich J.E."/>
        </authorList>
    </citation>
    <scope>NUCLEOTIDE SEQUENCE [LARGE SCALE GENOMIC DNA]</scope>
    <source>
        <strain evidence="3 4">CCFEE 5187</strain>
    </source>
</reference>
<evidence type="ECO:0000256" key="1">
    <source>
        <dbReference type="ARBA" id="ARBA00023002"/>
    </source>
</evidence>
<organism evidence="3 4">
    <name type="scientific">Cryomyces minteri</name>
    <dbReference type="NCBI Taxonomy" id="331657"/>
    <lineage>
        <taxon>Eukaryota</taxon>
        <taxon>Fungi</taxon>
        <taxon>Dikarya</taxon>
        <taxon>Ascomycota</taxon>
        <taxon>Pezizomycotina</taxon>
        <taxon>Dothideomycetes</taxon>
        <taxon>Dothideomycetes incertae sedis</taxon>
        <taxon>Cryomyces</taxon>
    </lineage>
</organism>
<dbReference type="SUPFAM" id="SSF51905">
    <property type="entry name" value="FAD/NAD(P)-binding domain"/>
    <property type="match status" value="1"/>
</dbReference>